<protein>
    <submittedName>
        <fullName evidence="2">Acetyltransferase GNAT family protein</fullName>
    </submittedName>
</protein>
<organism evidence="2">
    <name type="scientific">Klosneuvirus KNV1</name>
    <dbReference type="NCBI Taxonomy" id="1977640"/>
    <lineage>
        <taxon>Viruses</taxon>
        <taxon>Varidnaviria</taxon>
        <taxon>Bamfordvirae</taxon>
        <taxon>Nucleocytoviricota</taxon>
        <taxon>Megaviricetes</taxon>
        <taxon>Imitervirales</taxon>
        <taxon>Mimiviridae</taxon>
        <taxon>Klosneuvirinae</taxon>
        <taxon>Klosneuvirus</taxon>
    </lineage>
</organism>
<gene>
    <name evidence="2" type="ORF">Klosneuvirus_6_39</name>
</gene>
<proteinExistence type="predicted"/>
<reference evidence="2" key="1">
    <citation type="journal article" date="2017" name="Science">
        <title>Giant viruses with an expanded complement of translation system components.</title>
        <authorList>
            <person name="Schulz F."/>
            <person name="Yutin N."/>
            <person name="Ivanova N.N."/>
            <person name="Ortega D.R."/>
            <person name="Lee T.K."/>
            <person name="Vierheilig J."/>
            <person name="Daims H."/>
            <person name="Horn M."/>
            <person name="Wagner M."/>
            <person name="Jensen G.J."/>
            <person name="Kyrpides N.C."/>
            <person name="Koonin E.V."/>
            <person name="Woyke T."/>
        </authorList>
    </citation>
    <scope>NUCLEOTIDE SEQUENCE</scope>
    <source>
        <strain evidence="2">KNV1</strain>
    </source>
</reference>
<dbReference type="Pfam" id="PF00583">
    <property type="entry name" value="Acetyltransf_1"/>
    <property type="match status" value="1"/>
</dbReference>
<dbReference type="GO" id="GO:0016747">
    <property type="term" value="F:acyltransferase activity, transferring groups other than amino-acyl groups"/>
    <property type="evidence" value="ECO:0007669"/>
    <property type="project" value="InterPro"/>
</dbReference>
<dbReference type="InterPro" id="IPR000182">
    <property type="entry name" value="GNAT_dom"/>
</dbReference>
<dbReference type="InterPro" id="IPR016181">
    <property type="entry name" value="Acyl_CoA_acyltransferase"/>
</dbReference>
<dbReference type="EMBL" id="KY684113">
    <property type="protein sequence ID" value="ARF12477.1"/>
    <property type="molecule type" value="Genomic_DNA"/>
</dbReference>
<dbReference type="CDD" id="cd04301">
    <property type="entry name" value="NAT_SF"/>
    <property type="match status" value="1"/>
</dbReference>
<keyword evidence="2" id="KW-0808">Transferase</keyword>
<evidence type="ECO:0000313" key="2">
    <source>
        <dbReference type="EMBL" id="ARF12477.1"/>
    </source>
</evidence>
<accession>A0A1V0SL69</accession>
<evidence type="ECO:0000259" key="1">
    <source>
        <dbReference type="PROSITE" id="PS51186"/>
    </source>
</evidence>
<dbReference type="Gene3D" id="3.40.630.30">
    <property type="match status" value="1"/>
</dbReference>
<sequence>MASRDIVFYHSYNSNKGIHGNLSATLVQEHPHELRSGKVYYGSKCIMLGSLYVDPKLRNKGIGSILLNQLIQYAKKNQVKQIVLDDMTDNYRMPNNIYLKHGFRYVNIDGPEMLYRV</sequence>
<name>A0A1V0SL69_9VIRU</name>
<dbReference type="PROSITE" id="PS51186">
    <property type="entry name" value="GNAT"/>
    <property type="match status" value="1"/>
</dbReference>
<feature type="domain" description="N-acetyltransferase" evidence="1">
    <location>
        <begin position="1"/>
        <end position="117"/>
    </location>
</feature>
<dbReference type="SUPFAM" id="SSF55729">
    <property type="entry name" value="Acyl-CoA N-acyltransferases (Nat)"/>
    <property type="match status" value="1"/>
</dbReference>